<dbReference type="GO" id="GO:0120147">
    <property type="term" value="F:formylglycine-generating oxidase activity"/>
    <property type="evidence" value="ECO:0007669"/>
    <property type="project" value="TreeGrafter"/>
</dbReference>
<dbReference type="InterPro" id="IPR051043">
    <property type="entry name" value="Sulfatase_Mod_Factor_Kinase"/>
</dbReference>
<sequence>MTDQQPESNSEQQLLTFEFDVVTLDETGKESQRQRKSAEYFTEDLGNGVTLDMVKIPAGEFIMGSPESEEVSRYCYSERPQHRVSVDSFFMGKYPVTEAQWKAVASLPKLQRDLDPDPSYFQGENRPVERVSWYDAVEFCARLSKHTGKSYCLPSEAQWEYACRAGTTTPFHFGETISIDVANLYYYRSHTYAKPEITPVGSFQVANNFGLFDMHGNVWEWCADPWHENYENAPRDGSVWDESVNDNRYINYVDNLINLINMDDHTTMVLRGGSRGYDSRLCRSAYRYHYFNLFRRSYFDSSGGFRVLCVPGFSFAL</sequence>
<protein>
    <recommendedName>
        <fullName evidence="1">Sulfatase-modifying factor enzyme-like domain-containing protein</fullName>
    </recommendedName>
</protein>
<organism evidence="2 3">
    <name type="scientific">Limnoraphis robusta CS-951</name>
    <dbReference type="NCBI Taxonomy" id="1637645"/>
    <lineage>
        <taxon>Bacteria</taxon>
        <taxon>Bacillati</taxon>
        <taxon>Cyanobacteriota</taxon>
        <taxon>Cyanophyceae</taxon>
        <taxon>Oscillatoriophycideae</taxon>
        <taxon>Oscillatoriales</taxon>
        <taxon>Sirenicapillariaceae</taxon>
        <taxon>Limnoraphis</taxon>
    </lineage>
</organism>
<dbReference type="Gene3D" id="3.90.1580.10">
    <property type="entry name" value="paralog of FGE (formylglycine-generating enzyme)"/>
    <property type="match status" value="1"/>
</dbReference>
<dbReference type="RefSeq" id="WP_049560755.1">
    <property type="nucleotide sequence ID" value="NZ_LATL02000258.1"/>
</dbReference>
<dbReference type="InterPro" id="IPR016187">
    <property type="entry name" value="CTDL_fold"/>
</dbReference>
<dbReference type="EMBL" id="LATL02000258">
    <property type="protein sequence ID" value="KMW70115.1"/>
    <property type="molecule type" value="Genomic_DNA"/>
</dbReference>
<dbReference type="PANTHER" id="PTHR23150">
    <property type="entry name" value="SULFATASE MODIFYING FACTOR 1, 2"/>
    <property type="match status" value="1"/>
</dbReference>
<evidence type="ECO:0000313" key="3">
    <source>
        <dbReference type="Proteomes" id="UP000033607"/>
    </source>
</evidence>
<dbReference type="SUPFAM" id="SSF56436">
    <property type="entry name" value="C-type lectin-like"/>
    <property type="match status" value="1"/>
</dbReference>
<name>A0A0J9EY69_9CYAN</name>
<feature type="domain" description="Sulfatase-modifying factor enzyme-like" evidence="1">
    <location>
        <begin position="52"/>
        <end position="248"/>
    </location>
</feature>
<dbReference type="PANTHER" id="PTHR23150:SF19">
    <property type="entry name" value="FORMYLGLYCINE-GENERATING ENZYME"/>
    <property type="match status" value="1"/>
</dbReference>
<dbReference type="AlphaFoldDB" id="A0A0J9EY69"/>
<reference evidence="2 3" key="1">
    <citation type="submission" date="2015-06" db="EMBL/GenBank/DDBJ databases">
        <title>Draft genome assembly of filamentous brackish cyanobacterium Limnoraphis robusta strain CS-951.</title>
        <authorList>
            <person name="Willis A."/>
            <person name="Parks M."/>
            <person name="Burford M.A."/>
        </authorList>
    </citation>
    <scope>NUCLEOTIDE SEQUENCE [LARGE SCALE GENOMIC DNA]</scope>
    <source>
        <strain evidence="2 3">CS-951</strain>
    </source>
</reference>
<comment type="caution">
    <text evidence="2">The sequence shown here is derived from an EMBL/GenBank/DDBJ whole genome shotgun (WGS) entry which is preliminary data.</text>
</comment>
<accession>A0A0J9EY69</accession>
<evidence type="ECO:0000259" key="1">
    <source>
        <dbReference type="Pfam" id="PF03781"/>
    </source>
</evidence>
<dbReference type="PATRIC" id="fig|1637645.4.peg.5145"/>
<evidence type="ECO:0000313" key="2">
    <source>
        <dbReference type="EMBL" id="KMW70115.1"/>
    </source>
</evidence>
<dbReference type="Proteomes" id="UP000033607">
    <property type="component" value="Unassembled WGS sequence"/>
</dbReference>
<dbReference type="OrthoDB" id="569031at2"/>
<proteinExistence type="predicted"/>
<dbReference type="InterPro" id="IPR005532">
    <property type="entry name" value="SUMF_dom"/>
</dbReference>
<dbReference type="Pfam" id="PF03781">
    <property type="entry name" value="FGE-sulfatase"/>
    <property type="match status" value="1"/>
</dbReference>
<dbReference type="InterPro" id="IPR042095">
    <property type="entry name" value="SUMF_sf"/>
</dbReference>
<gene>
    <name evidence="2" type="ORF">WN50_37720</name>
</gene>